<comment type="caution">
    <text evidence="1">The sequence shown here is derived from an EMBL/GenBank/DDBJ whole genome shotgun (WGS) entry which is preliminary data.</text>
</comment>
<dbReference type="Proteomes" id="UP000275281">
    <property type="component" value="Unassembled WGS sequence"/>
</dbReference>
<reference evidence="1 2" key="1">
    <citation type="submission" date="2018-11" db="EMBL/GenBank/DDBJ databases">
        <authorList>
            <person name="Ye M.-Q."/>
            <person name="Du Z.-J."/>
        </authorList>
    </citation>
    <scope>NUCLEOTIDE SEQUENCE [LARGE SCALE GENOMIC DNA]</scope>
    <source>
        <strain evidence="1 2">U0105</strain>
    </source>
</reference>
<accession>A0A3N5ZAE6</accession>
<dbReference type="Gene3D" id="1.10.10.1130">
    <property type="entry name" value="Uncharacterised protein PF10982, DUF2789"/>
    <property type="match status" value="1"/>
</dbReference>
<name>A0A3N5ZAE6_9ALTE</name>
<dbReference type="RefSeq" id="WP_124027766.1">
    <property type="nucleotide sequence ID" value="NZ_JBHRSN010000006.1"/>
</dbReference>
<dbReference type="OrthoDB" id="5828847at2"/>
<evidence type="ECO:0000313" key="2">
    <source>
        <dbReference type="Proteomes" id="UP000275281"/>
    </source>
</evidence>
<gene>
    <name evidence="1" type="ORF">DRW07_09950</name>
</gene>
<sequence>MFTQQPTLADLFTQLGLDNSEDGIDAFIEQHKGLNQTTYLHKASFWNGAQVAFLKEAIIEDAAWAEVIDELNTRLH</sequence>
<organism evidence="1 2">
    <name type="scientific">Alteromonas sediminis</name>
    <dbReference type="NCBI Taxonomy" id="2259342"/>
    <lineage>
        <taxon>Bacteria</taxon>
        <taxon>Pseudomonadati</taxon>
        <taxon>Pseudomonadota</taxon>
        <taxon>Gammaproteobacteria</taxon>
        <taxon>Alteromonadales</taxon>
        <taxon>Alteromonadaceae</taxon>
        <taxon>Alteromonas/Salinimonas group</taxon>
        <taxon>Alteromonas</taxon>
    </lineage>
</organism>
<dbReference type="AlphaFoldDB" id="A0A3N5ZAE6"/>
<dbReference type="Pfam" id="PF10982">
    <property type="entry name" value="DUF2789"/>
    <property type="match status" value="1"/>
</dbReference>
<keyword evidence="2" id="KW-1185">Reference proteome</keyword>
<dbReference type="InterPro" id="IPR021250">
    <property type="entry name" value="DUF2789"/>
</dbReference>
<dbReference type="InterPro" id="IPR038086">
    <property type="entry name" value="DUF2789_sf"/>
</dbReference>
<dbReference type="EMBL" id="RPOK01000003">
    <property type="protein sequence ID" value="RPJ66408.1"/>
    <property type="molecule type" value="Genomic_DNA"/>
</dbReference>
<proteinExistence type="predicted"/>
<evidence type="ECO:0000313" key="1">
    <source>
        <dbReference type="EMBL" id="RPJ66408.1"/>
    </source>
</evidence>
<protein>
    <submittedName>
        <fullName evidence="1">DUF2789 domain-containing protein</fullName>
    </submittedName>
</protein>